<accession>A0A6J7WTJ0</accession>
<reference evidence="1" key="1">
    <citation type="submission" date="2020-05" db="EMBL/GenBank/DDBJ databases">
        <authorList>
            <person name="Chiriac C."/>
            <person name="Salcher M."/>
            <person name="Ghai R."/>
            <person name="Kavagutti S V."/>
        </authorList>
    </citation>
    <scope>NUCLEOTIDE SEQUENCE</scope>
</reference>
<proteinExistence type="predicted"/>
<evidence type="ECO:0000313" key="1">
    <source>
        <dbReference type="EMBL" id="CAB5220125.1"/>
    </source>
</evidence>
<protein>
    <submittedName>
        <fullName evidence="1">Uncharacterized protein</fullName>
    </submittedName>
</protein>
<gene>
    <name evidence="1" type="ORF">UFOVP231_64</name>
</gene>
<name>A0A6J7WTJ0_9CAUD</name>
<sequence>MIDKNKVYKTRDGREVRIYATDGGVGASIHGAIKTKAGWSTTAWGEHGNYWCGEDHDNDLIEVQPRHKRAAWINVNSDHHDVYAYSSRTAADKNASKYRIACIKVDLDFEEGEGL</sequence>
<organism evidence="1">
    <name type="scientific">uncultured Caudovirales phage</name>
    <dbReference type="NCBI Taxonomy" id="2100421"/>
    <lineage>
        <taxon>Viruses</taxon>
        <taxon>Duplodnaviria</taxon>
        <taxon>Heunggongvirae</taxon>
        <taxon>Uroviricota</taxon>
        <taxon>Caudoviricetes</taxon>
        <taxon>Peduoviridae</taxon>
        <taxon>Maltschvirus</taxon>
        <taxon>Maltschvirus maltsch</taxon>
    </lineage>
</organism>
<dbReference type="EMBL" id="LR798279">
    <property type="protein sequence ID" value="CAB5220125.1"/>
    <property type="molecule type" value="Genomic_DNA"/>
</dbReference>